<sequence length="113" mass="12146">MSCQVWASEDAWTAAELAINEEAVGFGLRESAHSNRARRQAGRAGASPESSWPGGAGGGAQPHGTRTAQGDRGRGHCRGSSTGKQNRHGTPLRQELDDPHCYRPYGQPQQRPR</sequence>
<protein>
    <submittedName>
        <fullName evidence="2">Uncharacterized protein</fullName>
    </submittedName>
</protein>
<dbReference type="EMBL" id="BLLF01004189">
    <property type="protein sequence ID" value="GFH29113.1"/>
    <property type="molecule type" value="Genomic_DNA"/>
</dbReference>
<evidence type="ECO:0000313" key="3">
    <source>
        <dbReference type="Proteomes" id="UP000485058"/>
    </source>
</evidence>
<feature type="compositionally biased region" description="Low complexity" evidence="1">
    <location>
        <begin position="42"/>
        <end position="53"/>
    </location>
</feature>
<comment type="caution">
    <text evidence="2">The sequence shown here is derived from an EMBL/GenBank/DDBJ whole genome shotgun (WGS) entry which is preliminary data.</text>
</comment>
<reference evidence="2 3" key="1">
    <citation type="submission" date="2020-02" db="EMBL/GenBank/DDBJ databases">
        <title>Draft genome sequence of Haematococcus lacustris strain NIES-144.</title>
        <authorList>
            <person name="Morimoto D."/>
            <person name="Nakagawa S."/>
            <person name="Yoshida T."/>
            <person name="Sawayama S."/>
        </authorList>
    </citation>
    <scope>NUCLEOTIDE SEQUENCE [LARGE SCALE GENOMIC DNA]</scope>
    <source>
        <strain evidence="2 3">NIES-144</strain>
    </source>
</reference>
<dbReference type="Proteomes" id="UP000485058">
    <property type="component" value="Unassembled WGS sequence"/>
</dbReference>
<name>A0A6A0A9M6_HAELA</name>
<evidence type="ECO:0000313" key="2">
    <source>
        <dbReference type="EMBL" id="GFH29113.1"/>
    </source>
</evidence>
<gene>
    <name evidence="2" type="ORF">HaLaN_27718</name>
</gene>
<accession>A0A6A0A9M6</accession>
<feature type="region of interest" description="Disordered" evidence="1">
    <location>
        <begin position="32"/>
        <end position="113"/>
    </location>
</feature>
<evidence type="ECO:0000256" key="1">
    <source>
        <dbReference type="SAM" id="MobiDB-lite"/>
    </source>
</evidence>
<dbReference type="AlphaFoldDB" id="A0A6A0A9M6"/>
<proteinExistence type="predicted"/>
<organism evidence="2 3">
    <name type="scientific">Haematococcus lacustris</name>
    <name type="common">Green alga</name>
    <name type="synonym">Haematococcus pluvialis</name>
    <dbReference type="NCBI Taxonomy" id="44745"/>
    <lineage>
        <taxon>Eukaryota</taxon>
        <taxon>Viridiplantae</taxon>
        <taxon>Chlorophyta</taxon>
        <taxon>core chlorophytes</taxon>
        <taxon>Chlorophyceae</taxon>
        <taxon>CS clade</taxon>
        <taxon>Chlamydomonadales</taxon>
        <taxon>Haematococcaceae</taxon>
        <taxon>Haematococcus</taxon>
    </lineage>
</organism>
<keyword evidence="3" id="KW-1185">Reference proteome</keyword>